<reference evidence="7" key="1">
    <citation type="submission" date="2023-06" db="EMBL/GenBank/DDBJ databases">
        <title>Genomic analysis of the entomopathogenic nematode Steinernema hermaphroditum.</title>
        <authorList>
            <person name="Schwarz E.M."/>
            <person name="Heppert J.K."/>
            <person name="Baniya A."/>
            <person name="Schwartz H.T."/>
            <person name="Tan C.-H."/>
            <person name="Antoshechkin I."/>
            <person name="Sternberg P.W."/>
            <person name="Goodrich-Blair H."/>
            <person name="Dillman A.R."/>
        </authorList>
    </citation>
    <scope>NUCLEOTIDE SEQUENCE</scope>
    <source>
        <strain evidence="7">PS9179</strain>
        <tissue evidence="7">Whole animal</tissue>
    </source>
</reference>
<keyword evidence="3" id="KW-0964">Secreted</keyword>
<dbReference type="InterPro" id="IPR029058">
    <property type="entry name" value="AB_hydrolase_fold"/>
</dbReference>
<keyword evidence="8" id="KW-1185">Reference proteome</keyword>
<evidence type="ECO:0000256" key="3">
    <source>
        <dbReference type="ARBA" id="ARBA00022525"/>
    </source>
</evidence>
<evidence type="ECO:0000256" key="5">
    <source>
        <dbReference type="SAM" id="SignalP"/>
    </source>
</evidence>
<dbReference type="GO" id="GO:0005615">
    <property type="term" value="C:extracellular space"/>
    <property type="evidence" value="ECO:0007669"/>
    <property type="project" value="TreeGrafter"/>
</dbReference>
<feature type="domain" description="Lipase" evidence="6">
    <location>
        <begin position="60"/>
        <end position="371"/>
    </location>
</feature>
<feature type="chain" id="PRO_5041445569" description="Lipase domain-containing protein" evidence="5">
    <location>
        <begin position="27"/>
        <end position="515"/>
    </location>
</feature>
<dbReference type="PRINTS" id="PR00821">
    <property type="entry name" value="TAGLIPASE"/>
</dbReference>
<feature type="signal peptide" evidence="5">
    <location>
        <begin position="1"/>
        <end position="26"/>
    </location>
</feature>
<evidence type="ECO:0000256" key="2">
    <source>
        <dbReference type="ARBA" id="ARBA00010701"/>
    </source>
</evidence>
<dbReference type="Gene3D" id="3.40.50.1820">
    <property type="entry name" value="alpha/beta hydrolase"/>
    <property type="match status" value="1"/>
</dbReference>
<dbReference type="AlphaFoldDB" id="A0AA39HNE9"/>
<evidence type="ECO:0000259" key="6">
    <source>
        <dbReference type="Pfam" id="PF00151"/>
    </source>
</evidence>
<protein>
    <recommendedName>
        <fullName evidence="6">Lipase domain-containing protein</fullName>
    </recommendedName>
</protein>
<dbReference type="SUPFAM" id="SSF53474">
    <property type="entry name" value="alpha/beta-Hydrolases"/>
    <property type="match status" value="1"/>
</dbReference>
<evidence type="ECO:0000313" key="7">
    <source>
        <dbReference type="EMBL" id="KAK0409102.1"/>
    </source>
</evidence>
<dbReference type="InterPro" id="IPR013818">
    <property type="entry name" value="Lipase"/>
</dbReference>
<evidence type="ECO:0000256" key="4">
    <source>
        <dbReference type="RuleBase" id="RU004262"/>
    </source>
</evidence>
<evidence type="ECO:0000256" key="1">
    <source>
        <dbReference type="ARBA" id="ARBA00004613"/>
    </source>
</evidence>
<dbReference type="GO" id="GO:0016298">
    <property type="term" value="F:lipase activity"/>
    <property type="evidence" value="ECO:0007669"/>
    <property type="project" value="InterPro"/>
</dbReference>
<sequence length="515" mass="58268">MISVGHRWRATLLLSVLLAIGLCSRSKRFLCFTDEVCYDEPLNVGCFDRVSFGRFCQHVYLPMSPETIGPNFTITNSDDPFFHHHINIFNLTDQVTTAWFPRANDVTFIIHGFGESQKLWMRYVRDAIVRLEQQTVILVYWGKGSTHPNYFQAAANTRVVGKIIAKLIETISEIHGIPYDRFRLVGFSLGAHVAGFVGKQFNKTKIGAIYGLDPAGPLFSEGNPNRFYKAVPRDERLDRGDADYVEILHTSGDNFMHAGAGSHFQWGDVDFYANGGEHQPGCHIEYLKFFTFSTEQMMDDFWKTMSCSHAMAYHAFFHSITENFLERHVAFECASKEDWTYGRCVNGETMEFGFKRFTPIANKASPQRKYFFGTLRNGTRGVHVNVEVENLEDLRVPRNWKVDFANISVEFVLQLPAISEHLVLPPGNHTFVAVVSEEHLEVIDGAELHIDSSSTARFTAFGVQYPTTTMETTTSPFLSEGLHEDDDPLEKSGALNDGNLPTWISICAFICFAVL</sequence>
<organism evidence="7 8">
    <name type="scientific">Steinernema hermaphroditum</name>
    <dbReference type="NCBI Taxonomy" id="289476"/>
    <lineage>
        <taxon>Eukaryota</taxon>
        <taxon>Metazoa</taxon>
        <taxon>Ecdysozoa</taxon>
        <taxon>Nematoda</taxon>
        <taxon>Chromadorea</taxon>
        <taxon>Rhabditida</taxon>
        <taxon>Tylenchina</taxon>
        <taxon>Panagrolaimomorpha</taxon>
        <taxon>Strongyloidoidea</taxon>
        <taxon>Steinernematidae</taxon>
        <taxon>Steinernema</taxon>
    </lineage>
</organism>
<name>A0AA39HNE9_9BILA</name>
<dbReference type="PANTHER" id="PTHR11610">
    <property type="entry name" value="LIPASE"/>
    <property type="match status" value="1"/>
</dbReference>
<keyword evidence="5" id="KW-0732">Signal</keyword>
<evidence type="ECO:0000313" key="8">
    <source>
        <dbReference type="Proteomes" id="UP001175271"/>
    </source>
</evidence>
<dbReference type="Proteomes" id="UP001175271">
    <property type="component" value="Unassembled WGS sequence"/>
</dbReference>
<comment type="subcellular location">
    <subcellularLocation>
        <location evidence="1">Secreted</location>
    </subcellularLocation>
</comment>
<comment type="caution">
    <text evidence="7">The sequence shown here is derived from an EMBL/GenBank/DDBJ whole genome shotgun (WGS) entry which is preliminary data.</text>
</comment>
<proteinExistence type="inferred from homology"/>
<gene>
    <name evidence="7" type="ORF">QR680_004339</name>
</gene>
<comment type="similarity">
    <text evidence="2 4">Belongs to the AB hydrolase superfamily. Lipase family.</text>
</comment>
<dbReference type="PANTHER" id="PTHR11610:SF173">
    <property type="entry name" value="LIPASE DOMAIN-CONTAINING PROTEIN-RELATED"/>
    <property type="match status" value="1"/>
</dbReference>
<dbReference type="Pfam" id="PF00151">
    <property type="entry name" value="Lipase"/>
    <property type="match status" value="1"/>
</dbReference>
<accession>A0AA39HNE9</accession>
<dbReference type="GO" id="GO:0016042">
    <property type="term" value="P:lipid catabolic process"/>
    <property type="evidence" value="ECO:0007669"/>
    <property type="project" value="TreeGrafter"/>
</dbReference>
<dbReference type="EMBL" id="JAUCMV010000003">
    <property type="protein sequence ID" value="KAK0409102.1"/>
    <property type="molecule type" value="Genomic_DNA"/>
</dbReference>
<dbReference type="InterPro" id="IPR000734">
    <property type="entry name" value="TAG_lipase"/>
</dbReference>